<keyword evidence="8" id="KW-0132">Cell division</keyword>
<dbReference type="PANTHER" id="PTHR28036:SF1">
    <property type="entry name" value="DASH COMPLEX SUBUNIT DAD2"/>
    <property type="match status" value="1"/>
</dbReference>
<keyword evidence="10" id="KW-0498">Mitosis</keyword>
<evidence type="ECO:0000256" key="13">
    <source>
        <dbReference type="ARBA" id="ARBA00023212"/>
    </source>
</evidence>
<keyword evidence="6" id="KW-0158">Chromosome</keyword>
<evidence type="ECO:0000256" key="17">
    <source>
        <dbReference type="ARBA" id="ARBA00030568"/>
    </source>
</evidence>
<dbReference type="GO" id="GO:0042729">
    <property type="term" value="C:DASH complex"/>
    <property type="evidence" value="ECO:0007669"/>
    <property type="project" value="InterPro"/>
</dbReference>
<dbReference type="GO" id="GO:0044732">
    <property type="term" value="C:mitotic spindle pole body"/>
    <property type="evidence" value="ECO:0007669"/>
    <property type="project" value="TreeGrafter"/>
</dbReference>
<evidence type="ECO:0000256" key="10">
    <source>
        <dbReference type="ARBA" id="ARBA00022776"/>
    </source>
</evidence>
<evidence type="ECO:0000256" key="9">
    <source>
        <dbReference type="ARBA" id="ARBA00022701"/>
    </source>
</evidence>
<gene>
    <name evidence="19" type="ORF">BXZ70DRAFT_36644</name>
</gene>
<keyword evidence="15" id="KW-0131">Cell cycle</keyword>
<comment type="similarity">
    <text evidence="4">Belongs to the DASH complex DAD2 family.</text>
</comment>
<dbReference type="GO" id="GO:1990023">
    <property type="term" value="C:mitotic spindle midzone"/>
    <property type="evidence" value="ECO:0007669"/>
    <property type="project" value="TreeGrafter"/>
</dbReference>
<evidence type="ECO:0000256" key="11">
    <source>
        <dbReference type="ARBA" id="ARBA00022829"/>
    </source>
</evidence>
<dbReference type="GO" id="GO:0051301">
    <property type="term" value="P:cell division"/>
    <property type="evidence" value="ECO:0007669"/>
    <property type="project" value="UniProtKB-KW"/>
</dbReference>
<dbReference type="PANTHER" id="PTHR28036">
    <property type="entry name" value="DASH COMPLEX SUBUNIT DAD2"/>
    <property type="match status" value="1"/>
</dbReference>
<dbReference type="GO" id="GO:0005874">
    <property type="term" value="C:microtubule"/>
    <property type="evidence" value="ECO:0007669"/>
    <property type="project" value="UniProtKB-KW"/>
</dbReference>
<evidence type="ECO:0000256" key="18">
    <source>
        <dbReference type="SAM" id="MobiDB-lite"/>
    </source>
</evidence>
<keyword evidence="9" id="KW-0493">Microtubule</keyword>
<protein>
    <recommendedName>
        <fullName evidence="5">DASH complex subunit DAD2</fullName>
    </recommendedName>
    <alternativeName>
        <fullName evidence="17">Outer kinetochore protein DAD2</fullName>
    </alternativeName>
</protein>
<feature type="compositionally biased region" description="Polar residues" evidence="18">
    <location>
        <begin position="1"/>
        <end position="14"/>
    </location>
</feature>
<reference evidence="19" key="1">
    <citation type="journal article" date="2021" name="New Phytol.">
        <title>Evolutionary innovations through gain and loss of genes in the ectomycorrhizal Boletales.</title>
        <authorList>
            <person name="Wu G."/>
            <person name="Miyauchi S."/>
            <person name="Morin E."/>
            <person name="Kuo A."/>
            <person name="Drula E."/>
            <person name="Varga T."/>
            <person name="Kohler A."/>
            <person name="Feng B."/>
            <person name="Cao Y."/>
            <person name="Lipzen A."/>
            <person name="Daum C."/>
            <person name="Hundley H."/>
            <person name="Pangilinan J."/>
            <person name="Johnson J."/>
            <person name="Barry K."/>
            <person name="LaButti K."/>
            <person name="Ng V."/>
            <person name="Ahrendt S."/>
            <person name="Min B."/>
            <person name="Choi I.G."/>
            <person name="Park H."/>
            <person name="Plett J.M."/>
            <person name="Magnuson J."/>
            <person name="Spatafora J.W."/>
            <person name="Nagy L.G."/>
            <person name="Henrissat B."/>
            <person name="Grigoriev I.V."/>
            <person name="Yang Z.L."/>
            <person name="Xu J."/>
            <person name="Martin F.M."/>
        </authorList>
    </citation>
    <scope>NUCLEOTIDE SEQUENCE</scope>
    <source>
        <strain evidence="19">KKN 215</strain>
    </source>
</reference>
<dbReference type="EMBL" id="JAEVFJ010000001">
    <property type="protein sequence ID" value="KAH8108103.1"/>
    <property type="molecule type" value="Genomic_DNA"/>
</dbReference>
<comment type="caution">
    <text evidence="19">The sequence shown here is derived from an EMBL/GenBank/DDBJ whole genome shotgun (WGS) entry which is preliminary data.</text>
</comment>
<keyword evidence="11" id="KW-0159">Chromosome partition</keyword>
<dbReference type="OrthoDB" id="3230169at2759"/>
<evidence type="ECO:0000256" key="16">
    <source>
        <dbReference type="ARBA" id="ARBA00023328"/>
    </source>
</evidence>
<sequence length="122" mass="13686">MRQSVVPNRQSNLASHPANAAHQAKLTEKKKECEAVMALDKASGKFVERMEELANDFDVIADAGQVHGEVLEQWPNMFRILGLFLASRQRQAESEEQPTDQVGERLVRVPIEELQASKDETS</sequence>
<evidence type="ECO:0000256" key="2">
    <source>
        <dbReference type="ARBA" id="ARBA00004186"/>
    </source>
</evidence>
<dbReference type="Proteomes" id="UP000813824">
    <property type="component" value="Unassembled WGS sequence"/>
</dbReference>
<keyword evidence="7" id="KW-0963">Cytoplasm</keyword>
<evidence type="ECO:0000256" key="14">
    <source>
        <dbReference type="ARBA" id="ARBA00023242"/>
    </source>
</evidence>
<evidence type="ECO:0000256" key="8">
    <source>
        <dbReference type="ARBA" id="ARBA00022618"/>
    </source>
</evidence>
<keyword evidence="14" id="KW-0539">Nucleus</keyword>
<keyword evidence="12" id="KW-0995">Kinetochore</keyword>
<keyword evidence="16" id="KW-0137">Centromere</keyword>
<evidence type="ECO:0000256" key="3">
    <source>
        <dbReference type="ARBA" id="ARBA00004629"/>
    </source>
</evidence>
<comment type="subcellular location">
    <subcellularLocation>
        <location evidence="3">Chromosome</location>
        <location evidence="3">Centromere</location>
        <location evidence="3">Kinetochore</location>
    </subcellularLocation>
    <subcellularLocation>
        <location evidence="2">Cytoplasm</location>
        <location evidence="2">Cytoskeleton</location>
        <location evidence="2">Spindle</location>
    </subcellularLocation>
    <subcellularLocation>
        <location evidence="1">Nucleus</location>
    </subcellularLocation>
</comment>
<evidence type="ECO:0000313" key="20">
    <source>
        <dbReference type="Proteomes" id="UP000813824"/>
    </source>
</evidence>
<evidence type="ECO:0000256" key="4">
    <source>
        <dbReference type="ARBA" id="ARBA00005501"/>
    </source>
</evidence>
<feature type="compositionally biased region" description="Basic and acidic residues" evidence="18">
    <location>
        <begin position="102"/>
        <end position="122"/>
    </location>
</feature>
<evidence type="ECO:0000256" key="6">
    <source>
        <dbReference type="ARBA" id="ARBA00022454"/>
    </source>
</evidence>
<dbReference type="GO" id="GO:0008608">
    <property type="term" value="P:attachment of spindle microtubules to kinetochore"/>
    <property type="evidence" value="ECO:0007669"/>
    <property type="project" value="TreeGrafter"/>
</dbReference>
<proteinExistence type="inferred from homology"/>
<keyword evidence="20" id="KW-1185">Reference proteome</keyword>
<accession>A0A8K0UZ08</accession>
<feature type="region of interest" description="Disordered" evidence="18">
    <location>
        <begin position="1"/>
        <end position="26"/>
    </location>
</feature>
<evidence type="ECO:0000256" key="1">
    <source>
        <dbReference type="ARBA" id="ARBA00004123"/>
    </source>
</evidence>
<evidence type="ECO:0000313" key="19">
    <source>
        <dbReference type="EMBL" id="KAH8108103.1"/>
    </source>
</evidence>
<keyword evidence="13" id="KW-0206">Cytoskeleton</keyword>
<evidence type="ECO:0000256" key="15">
    <source>
        <dbReference type="ARBA" id="ARBA00023306"/>
    </source>
</evidence>
<dbReference type="InterPro" id="IPR013963">
    <property type="entry name" value="DASH_Dad2"/>
</dbReference>
<name>A0A8K0UZ08_9AGAR</name>
<dbReference type="GO" id="GO:0000278">
    <property type="term" value="P:mitotic cell cycle"/>
    <property type="evidence" value="ECO:0007669"/>
    <property type="project" value="InterPro"/>
</dbReference>
<evidence type="ECO:0000256" key="12">
    <source>
        <dbReference type="ARBA" id="ARBA00022838"/>
    </source>
</evidence>
<dbReference type="AlphaFoldDB" id="A0A8K0UZ08"/>
<evidence type="ECO:0000256" key="7">
    <source>
        <dbReference type="ARBA" id="ARBA00022490"/>
    </source>
</evidence>
<organism evidence="19 20">
    <name type="scientific">Cristinia sonorae</name>
    <dbReference type="NCBI Taxonomy" id="1940300"/>
    <lineage>
        <taxon>Eukaryota</taxon>
        <taxon>Fungi</taxon>
        <taxon>Dikarya</taxon>
        <taxon>Basidiomycota</taxon>
        <taxon>Agaricomycotina</taxon>
        <taxon>Agaricomycetes</taxon>
        <taxon>Agaricomycetidae</taxon>
        <taxon>Agaricales</taxon>
        <taxon>Pleurotineae</taxon>
        <taxon>Stephanosporaceae</taxon>
        <taxon>Cristinia</taxon>
    </lineage>
</organism>
<feature type="region of interest" description="Disordered" evidence="18">
    <location>
        <begin position="90"/>
        <end position="122"/>
    </location>
</feature>
<evidence type="ECO:0000256" key="5">
    <source>
        <dbReference type="ARBA" id="ARBA00020260"/>
    </source>
</evidence>
<dbReference type="Pfam" id="PF08654">
    <property type="entry name" value="DASH_Dad2"/>
    <property type="match status" value="1"/>
</dbReference>